<evidence type="ECO:0000259" key="3">
    <source>
        <dbReference type="Pfam" id="PF07596"/>
    </source>
</evidence>
<dbReference type="AlphaFoldDB" id="A0A6J4H7G6"/>
<dbReference type="InterPro" id="IPR045584">
    <property type="entry name" value="Pilin-like"/>
</dbReference>
<keyword evidence="2" id="KW-1133">Transmembrane helix</keyword>
<feature type="region of interest" description="Disordered" evidence="1">
    <location>
        <begin position="1"/>
        <end position="20"/>
    </location>
</feature>
<feature type="domain" description="DUF1559" evidence="3">
    <location>
        <begin position="51"/>
        <end position="118"/>
    </location>
</feature>
<dbReference type="Pfam" id="PF07963">
    <property type="entry name" value="N_methyl"/>
    <property type="match status" value="1"/>
</dbReference>
<gene>
    <name evidence="4" type="ORF">AVDCRST_MAG63-103</name>
</gene>
<dbReference type="NCBIfam" id="TIGR02532">
    <property type="entry name" value="IV_pilin_GFxxxE"/>
    <property type="match status" value="1"/>
</dbReference>
<proteinExistence type="predicted"/>
<reference evidence="4" key="1">
    <citation type="submission" date="2020-02" db="EMBL/GenBank/DDBJ databases">
        <authorList>
            <person name="Meier V. D."/>
        </authorList>
    </citation>
    <scope>NUCLEOTIDE SEQUENCE</scope>
    <source>
        <strain evidence="4">AVDCRST_MAG63</strain>
    </source>
</reference>
<dbReference type="Pfam" id="PF07596">
    <property type="entry name" value="SBP_bac_10"/>
    <property type="match status" value="1"/>
</dbReference>
<dbReference type="NCBIfam" id="TIGR04294">
    <property type="entry name" value="pre_pil_HX9DG"/>
    <property type="match status" value="1"/>
</dbReference>
<keyword evidence="2" id="KW-0472">Membrane</keyword>
<dbReference type="InterPro" id="IPR027558">
    <property type="entry name" value="Pre_pil_HX9DG_C"/>
</dbReference>
<feature type="transmembrane region" description="Helical" evidence="2">
    <location>
        <begin position="25"/>
        <end position="50"/>
    </location>
</feature>
<evidence type="ECO:0000313" key="4">
    <source>
        <dbReference type="EMBL" id="CAA9213551.1"/>
    </source>
</evidence>
<dbReference type="PANTHER" id="PTHR30093">
    <property type="entry name" value="GENERAL SECRETION PATHWAY PROTEIN G"/>
    <property type="match status" value="1"/>
</dbReference>
<dbReference type="EMBL" id="CADCTO010000015">
    <property type="protein sequence ID" value="CAA9213551.1"/>
    <property type="molecule type" value="Genomic_DNA"/>
</dbReference>
<dbReference type="InterPro" id="IPR012902">
    <property type="entry name" value="N_methyl_site"/>
</dbReference>
<dbReference type="PANTHER" id="PTHR30093:SF2">
    <property type="entry name" value="TYPE II SECRETION SYSTEM PROTEIN H"/>
    <property type="match status" value="1"/>
</dbReference>
<dbReference type="SUPFAM" id="SSF54523">
    <property type="entry name" value="Pili subunits"/>
    <property type="match status" value="1"/>
</dbReference>
<evidence type="ECO:0000256" key="1">
    <source>
        <dbReference type="SAM" id="MobiDB-lite"/>
    </source>
</evidence>
<dbReference type="InterPro" id="IPR011453">
    <property type="entry name" value="DUF1559"/>
</dbReference>
<feature type="compositionally biased region" description="Low complexity" evidence="1">
    <location>
        <begin position="1"/>
        <end position="11"/>
    </location>
</feature>
<evidence type="ECO:0000256" key="2">
    <source>
        <dbReference type="SAM" id="Phobius"/>
    </source>
</evidence>
<protein>
    <recommendedName>
        <fullName evidence="3">DUF1559 domain-containing protein</fullName>
    </recommendedName>
</protein>
<accession>A0A6J4H7G6</accession>
<keyword evidence="2" id="KW-0812">Transmembrane</keyword>
<name>A0A6J4H7G6_9BACT</name>
<dbReference type="Gene3D" id="3.30.700.10">
    <property type="entry name" value="Glycoprotein, Type 4 Pilin"/>
    <property type="match status" value="1"/>
</dbReference>
<organism evidence="4">
    <name type="scientific">uncultured Armatimonadetes bacterium</name>
    <dbReference type="NCBI Taxonomy" id="157466"/>
    <lineage>
        <taxon>Bacteria</taxon>
        <taxon>Bacillati</taxon>
        <taxon>Armatimonadota</taxon>
        <taxon>environmental samples</taxon>
    </lineage>
</organism>
<sequence>MSLLFSSPLPSMRQRPGSTPGARSAFTLIELLVVIAIIAVLTAILFPVFAQAREKARQASCASNLRQIGLALLQYVQDEDETLPVAWYGPNGHLPSDPALGRYKWMDALHPYVKADGLFRCPDDTAATARYVFYRNAGGETRDYGSYALNNAYYEGDNPAGVAPPVSRCDLVLGDVTIRFLPSVEVPATTLWVLDQNGGAGGSWEVGAGWDHLPPDPFVTETGAGRQILTGVARHTGRFNALWCDGHVKSVTPEELSARGSLKDIAGNPTYKYFTVADD</sequence>